<name>A0A3P1CWM6_9BACT</name>
<sequence>MRFSSLFSGRLRSALLSLAILIGFACGPSTYDINEFKSFFMPESSQASARDQIYHFTPQLYRYDENFDTDEDSVETDENVLAWKAYTRGNVPEAEISSALYSLDDQASNGLVRWATTSNPAALAYLQLAWRAEKAAPRPVNAWEVDSARQDSSRIELPGLFAEAQAGYAKTSDHFLKERYAFQAVKLAAMSKKYEQSRIAYRDLVRPLAKKTFISDWAFCRHAGATLALGDTARAVYEFAQVFDRCPSRRREAESSLRIYGIRFREKALEYCTNDHEKAAVYAICAIQPKQDALPFLKEMVRLNPKNPLIELVMAREINRNEYFFFHDSAPIYGYDETSRADSVRFMDRKNESPDYFQHLKAFALESTENKKMGNPAFWYTATAYLDYLGKAYAEAKTHLELASQQSPVNPVLKKQILLQQMLLLTAQTETITPEVENQLIGYLEQFGNSYNFYMTNAFVKTCKELAGKYGYGKAAEKESGGWLAGCFRSKPAQSDGPGIAKAFLLTALTSSQLNRNEIYFDSHSDLYDIEDTTSAATIQRVVSYATNPGRTEFDKRLLTLTGFTNDDLYILLGRRLLAENRYADAADAYAKVTPKAWKIDAFKVYFNENPFAVNLRGSQHGPATSNSYTPASFLKKMVMLETQAKTATGDEAANLYYQLGCGAFNLSWFGNSWVLVRARWSGSEPVLNQYSYHLVQNPQQDQGLAQVVEQDYYTTSRARDFFEKAIAAAQNPELAAKACFMAARCEQNAFYTRQEFENARRHYAADPEPFNREMRTLRREHYSVYLTKFAKQYRNTRFQKEMIRECATYADFLAGH</sequence>
<evidence type="ECO:0000313" key="2">
    <source>
        <dbReference type="Proteomes" id="UP000274271"/>
    </source>
</evidence>
<evidence type="ECO:0000313" key="1">
    <source>
        <dbReference type="EMBL" id="RRB17725.1"/>
    </source>
</evidence>
<dbReference type="Proteomes" id="UP000274271">
    <property type="component" value="Unassembled WGS sequence"/>
</dbReference>
<comment type="caution">
    <text evidence="1">The sequence shown here is derived from an EMBL/GenBank/DDBJ whole genome shotgun (WGS) entry which is preliminary data.</text>
</comment>
<dbReference type="EMBL" id="RQJP01000001">
    <property type="protein sequence ID" value="RRB17725.1"/>
    <property type="molecule type" value="Genomic_DNA"/>
</dbReference>
<keyword evidence="2" id="KW-1185">Reference proteome</keyword>
<gene>
    <name evidence="1" type="ORF">EHT87_05440</name>
</gene>
<accession>A0A3P1CWM6</accession>
<organism evidence="1 2">
    <name type="scientific">Larkinella knui</name>
    <dbReference type="NCBI Taxonomy" id="2025310"/>
    <lineage>
        <taxon>Bacteria</taxon>
        <taxon>Pseudomonadati</taxon>
        <taxon>Bacteroidota</taxon>
        <taxon>Cytophagia</taxon>
        <taxon>Cytophagales</taxon>
        <taxon>Spirosomataceae</taxon>
        <taxon>Larkinella</taxon>
    </lineage>
</organism>
<dbReference type="AlphaFoldDB" id="A0A3P1CWM6"/>
<dbReference type="OrthoDB" id="605297at2"/>
<protein>
    <submittedName>
        <fullName evidence="1">Uncharacterized protein</fullName>
    </submittedName>
</protein>
<dbReference type="RefSeq" id="WP_124904617.1">
    <property type="nucleotide sequence ID" value="NZ_RQJP01000001.1"/>
</dbReference>
<proteinExistence type="predicted"/>
<reference evidence="1 2" key="1">
    <citation type="submission" date="2018-11" db="EMBL/GenBank/DDBJ databases">
        <authorList>
            <person name="Zhou Z."/>
            <person name="Wang G."/>
        </authorList>
    </citation>
    <scope>NUCLEOTIDE SEQUENCE [LARGE SCALE GENOMIC DNA]</scope>
    <source>
        <strain evidence="1 2">KCTC42998</strain>
    </source>
</reference>
<dbReference type="PROSITE" id="PS51257">
    <property type="entry name" value="PROKAR_LIPOPROTEIN"/>
    <property type="match status" value="1"/>
</dbReference>